<feature type="transmembrane region" description="Helical" evidence="5">
    <location>
        <begin position="39"/>
        <end position="61"/>
    </location>
</feature>
<keyword evidence="4 5" id="KW-0472">Membrane</keyword>
<dbReference type="GO" id="GO:0005789">
    <property type="term" value="C:endoplasmic reticulum membrane"/>
    <property type="evidence" value="ECO:0007669"/>
    <property type="project" value="UniProtKB-SubCell"/>
</dbReference>
<keyword evidence="5" id="KW-0949">S-adenosyl-L-methionine</keyword>
<organism evidence="6 7">
    <name type="scientific">Roridomyces roridus</name>
    <dbReference type="NCBI Taxonomy" id="1738132"/>
    <lineage>
        <taxon>Eukaryota</taxon>
        <taxon>Fungi</taxon>
        <taxon>Dikarya</taxon>
        <taxon>Basidiomycota</taxon>
        <taxon>Agaricomycotina</taxon>
        <taxon>Agaricomycetes</taxon>
        <taxon>Agaricomycetidae</taxon>
        <taxon>Agaricales</taxon>
        <taxon>Marasmiineae</taxon>
        <taxon>Mycenaceae</taxon>
        <taxon>Roridomyces</taxon>
    </lineage>
</organism>
<evidence type="ECO:0000256" key="4">
    <source>
        <dbReference type="ARBA" id="ARBA00023136"/>
    </source>
</evidence>
<dbReference type="AlphaFoldDB" id="A0AAD7BCX6"/>
<proteinExistence type="inferred from homology"/>
<comment type="subcellular location">
    <subcellularLocation>
        <location evidence="5">Endoplasmic reticulum membrane</location>
        <topology evidence="5">Multi-pass membrane protein</topology>
    </subcellularLocation>
    <subcellularLocation>
        <location evidence="1">Membrane</location>
        <topology evidence="1">Multi-pass membrane protein</topology>
    </subcellularLocation>
</comment>
<evidence type="ECO:0000313" key="7">
    <source>
        <dbReference type="Proteomes" id="UP001221142"/>
    </source>
</evidence>
<dbReference type="Proteomes" id="UP001221142">
    <property type="component" value="Unassembled WGS sequence"/>
</dbReference>
<keyword evidence="2 5" id="KW-0812">Transmembrane</keyword>
<dbReference type="Pfam" id="PF04140">
    <property type="entry name" value="ICMT"/>
    <property type="match status" value="1"/>
</dbReference>
<name>A0AAD7BCX6_9AGAR</name>
<evidence type="ECO:0000256" key="5">
    <source>
        <dbReference type="RuleBase" id="RU362022"/>
    </source>
</evidence>
<dbReference type="PANTHER" id="PTHR12714">
    <property type="entry name" value="PROTEIN-S ISOPRENYLCYSTEINE O-METHYLTRANSFERASE"/>
    <property type="match status" value="1"/>
</dbReference>
<keyword evidence="7" id="KW-1185">Reference proteome</keyword>
<keyword evidence="5" id="KW-0808">Transferase</keyword>
<dbReference type="PANTHER" id="PTHR12714:SF9">
    <property type="entry name" value="PROTEIN-S-ISOPRENYLCYSTEINE O-METHYLTRANSFERASE"/>
    <property type="match status" value="1"/>
</dbReference>
<dbReference type="EMBL" id="JARKIF010000021">
    <property type="protein sequence ID" value="KAJ7617163.1"/>
    <property type="molecule type" value="Genomic_DNA"/>
</dbReference>
<comment type="similarity">
    <text evidence="5">Belongs to the class VI-like SAM-binding methyltransferase superfamily. Isoprenylcysteine carboxyl methyltransferase family.</text>
</comment>
<dbReference type="GO" id="GO:0004671">
    <property type="term" value="F:protein C-terminal S-isoprenylcysteine carboxyl O-methyltransferase activity"/>
    <property type="evidence" value="ECO:0007669"/>
    <property type="project" value="UniProtKB-EC"/>
</dbReference>
<evidence type="ECO:0000256" key="2">
    <source>
        <dbReference type="ARBA" id="ARBA00022692"/>
    </source>
</evidence>
<keyword evidence="3 5" id="KW-1133">Transmembrane helix</keyword>
<accession>A0AAD7BCX6</accession>
<evidence type="ECO:0000256" key="1">
    <source>
        <dbReference type="ARBA" id="ARBA00004141"/>
    </source>
</evidence>
<comment type="caution">
    <text evidence="6">The sequence shown here is derived from an EMBL/GenBank/DDBJ whole genome shotgun (WGS) entry which is preliminary data.</text>
</comment>
<feature type="transmembrane region" description="Helical" evidence="5">
    <location>
        <begin position="88"/>
        <end position="106"/>
    </location>
</feature>
<keyword evidence="5" id="KW-0256">Endoplasmic reticulum</keyword>
<dbReference type="InterPro" id="IPR007269">
    <property type="entry name" value="ICMT_MeTrfase"/>
</dbReference>
<sequence length="228" mass="25400">MTPPHPPPPKAEQLPPTGLEKLGPRWFPLILKVRRLGHLLVHAGFWVAGFVEIAVLTAHAVPSLPIAPFILHTFDSTSSATRLRTTPLFLMGCALNFLGTAIRISCYRRLRTLFTFQLSIRENHKLITDGMFSIVRHPSYSGAVLAAVGVGLCHLTPGSWVVECVAHAGSWEVWMWRILPVWIGGLSLASHGLSVRMRKEDAMLKENFGKEWEVWAGRVRYKIIPGVV</sequence>
<feature type="transmembrane region" description="Helical" evidence="5">
    <location>
        <begin position="140"/>
        <end position="162"/>
    </location>
</feature>
<reference evidence="6" key="1">
    <citation type="submission" date="2023-03" db="EMBL/GenBank/DDBJ databases">
        <title>Massive genome expansion in bonnet fungi (Mycena s.s.) driven by repeated elements and novel gene families across ecological guilds.</title>
        <authorList>
            <consortium name="Lawrence Berkeley National Laboratory"/>
            <person name="Harder C.B."/>
            <person name="Miyauchi S."/>
            <person name="Viragh M."/>
            <person name="Kuo A."/>
            <person name="Thoen E."/>
            <person name="Andreopoulos B."/>
            <person name="Lu D."/>
            <person name="Skrede I."/>
            <person name="Drula E."/>
            <person name="Henrissat B."/>
            <person name="Morin E."/>
            <person name="Kohler A."/>
            <person name="Barry K."/>
            <person name="LaButti K."/>
            <person name="Morin E."/>
            <person name="Salamov A."/>
            <person name="Lipzen A."/>
            <person name="Mereny Z."/>
            <person name="Hegedus B."/>
            <person name="Baldrian P."/>
            <person name="Stursova M."/>
            <person name="Weitz H."/>
            <person name="Taylor A."/>
            <person name="Grigoriev I.V."/>
            <person name="Nagy L.G."/>
            <person name="Martin F."/>
            <person name="Kauserud H."/>
        </authorList>
    </citation>
    <scope>NUCLEOTIDE SEQUENCE</scope>
    <source>
        <strain evidence="6">9284</strain>
    </source>
</reference>
<gene>
    <name evidence="6" type="ORF">FB45DRAFT_756850</name>
</gene>
<keyword evidence="5" id="KW-0489">Methyltransferase</keyword>
<evidence type="ECO:0000313" key="6">
    <source>
        <dbReference type="EMBL" id="KAJ7617163.1"/>
    </source>
</evidence>
<dbReference type="GO" id="GO:0032259">
    <property type="term" value="P:methylation"/>
    <property type="evidence" value="ECO:0007669"/>
    <property type="project" value="UniProtKB-KW"/>
</dbReference>
<feature type="transmembrane region" description="Helical" evidence="5">
    <location>
        <begin position="174"/>
        <end position="195"/>
    </location>
</feature>
<dbReference type="Gene3D" id="1.20.120.1630">
    <property type="match status" value="1"/>
</dbReference>
<evidence type="ECO:0000256" key="3">
    <source>
        <dbReference type="ARBA" id="ARBA00022989"/>
    </source>
</evidence>
<comment type="catalytic activity">
    <reaction evidence="5">
        <text>[protein]-C-terminal S-[(2E,6E)-farnesyl]-L-cysteine + S-adenosyl-L-methionine = [protein]-C-terminal S-[(2E,6E)-farnesyl]-L-cysteine methyl ester + S-adenosyl-L-homocysteine</text>
        <dbReference type="Rhea" id="RHEA:21672"/>
        <dbReference type="Rhea" id="RHEA-COMP:12125"/>
        <dbReference type="Rhea" id="RHEA-COMP:12126"/>
        <dbReference type="ChEBI" id="CHEBI:57856"/>
        <dbReference type="ChEBI" id="CHEBI:59789"/>
        <dbReference type="ChEBI" id="CHEBI:90510"/>
        <dbReference type="ChEBI" id="CHEBI:90511"/>
        <dbReference type="EC" id="2.1.1.100"/>
    </reaction>
</comment>
<dbReference type="EC" id="2.1.1.100" evidence="5"/>
<protein>
    <recommendedName>
        <fullName evidence="5">Protein-S-isoprenylcysteine O-methyltransferase</fullName>
        <ecNumber evidence="5">2.1.1.100</ecNumber>
    </recommendedName>
</protein>